<keyword evidence="2" id="KW-0813">Transport</keyword>
<dbReference type="NCBIfam" id="NF007041">
    <property type="entry name" value="PRK09496.3-4"/>
    <property type="match status" value="1"/>
</dbReference>
<dbReference type="InterPro" id="IPR003148">
    <property type="entry name" value="RCK_N"/>
</dbReference>
<dbReference type="InterPro" id="IPR006037">
    <property type="entry name" value="RCK_C"/>
</dbReference>
<proteinExistence type="predicted"/>
<keyword evidence="3" id="KW-0633">Potassium transport</keyword>
<dbReference type="PANTHER" id="PTHR43833">
    <property type="entry name" value="POTASSIUM CHANNEL PROTEIN 2-RELATED-RELATED"/>
    <property type="match status" value="1"/>
</dbReference>
<feature type="domain" description="RCK N-terminal" evidence="7">
    <location>
        <begin position="2"/>
        <end position="123"/>
    </location>
</feature>
<evidence type="ECO:0000313" key="10">
    <source>
        <dbReference type="Proteomes" id="UP000076964"/>
    </source>
</evidence>
<dbReference type="NCBIfam" id="NF007034">
    <property type="entry name" value="PRK09496.2-1"/>
    <property type="match status" value="1"/>
</dbReference>
<evidence type="ECO:0000313" key="9">
    <source>
        <dbReference type="EMBL" id="OAG26939.1"/>
    </source>
</evidence>
<comment type="caution">
    <text evidence="9">The sequence shown here is derived from an EMBL/GenBank/DDBJ whole genome shotgun (WGS) entry which is preliminary data.</text>
</comment>
<dbReference type="OrthoDB" id="9775180at2"/>
<evidence type="ECO:0000256" key="5">
    <source>
        <dbReference type="ARBA" id="ARBA00023027"/>
    </source>
</evidence>
<dbReference type="Gene3D" id="3.30.70.1450">
    <property type="entry name" value="Regulator of K+ conductance, C-terminal domain"/>
    <property type="match status" value="2"/>
</dbReference>
<dbReference type="PANTHER" id="PTHR43833:SF5">
    <property type="entry name" value="TRK SYSTEM POTASSIUM UPTAKE PROTEIN TRKA"/>
    <property type="match status" value="1"/>
</dbReference>
<dbReference type="SUPFAM" id="SSF51735">
    <property type="entry name" value="NAD(P)-binding Rossmann-fold domains"/>
    <property type="match status" value="2"/>
</dbReference>
<dbReference type="STRING" id="1795632.TH606_09540"/>
<name>A0A177E7E1_9BACT</name>
<dbReference type="Pfam" id="PF02254">
    <property type="entry name" value="TrkA_N"/>
    <property type="match status" value="2"/>
</dbReference>
<accession>A0A177E7E1</accession>
<dbReference type="RefSeq" id="WP_082863608.1">
    <property type="nucleotide sequence ID" value="NZ_LSFI01000048.1"/>
</dbReference>
<dbReference type="NCBIfam" id="NF007039">
    <property type="entry name" value="PRK09496.3-2"/>
    <property type="match status" value="1"/>
</dbReference>
<evidence type="ECO:0000256" key="3">
    <source>
        <dbReference type="ARBA" id="ARBA00022538"/>
    </source>
</evidence>
<evidence type="ECO:0000256" key="4">
    <source>
        <dbReference type="ARBA" id="ARBA00022958"/>
    </source>
</evidence>
<protein>
    <recommendedName>
        <fullName evidence="1">Trk system potassium uptake protein TrkA</fullName>
    </recommendedName>
</protein>
<gene>
    <name evidence="9" type="ORF">TH606_09540</name>
</gene>
<sequence length="451" mass="49818">MSLRVIVIGAGEVGYYLADRLSLEGHHIVVIDKDEDKIKRLERLLNVMAIQGSGASAKVLEEAGIKETDLFVAVTSSDEINLIACLLAREYGVPRKVARVRSEDYLSPDSPLNEQKLGIDLIINPARVLADEIVKLSEITEATDWAEFARGKVVLMGYVVKEGSPLAGLSLADLRELRALYDFVIVAIIRNNETIIPRGSDVIKLNDKIFVIAKKKDIPAIETLLGFKTEKPKKVFIIGGGQVGLWVAQRLEARKIEVYLVEKDEDRCEELAEELEDTIILNLDGLDAQELKKEGIDQADLVITVTDVDTVNILGALLAKHHGTKKCIVRIDRPDFIPLLSSLGIDVALSPRLLAANQILRFVRRGQILSVATFLVSDAEVVEMVIPETEFFSKGRRLEEVKFPQGAIVGALYRAGEVIIPKGETVLQPGDDLVIFAKRESLPKLEQLFST</sequence>
<dbReference type="Proteomes" id="UP000076964">
    <property type="component" value="Unassembled WGS sequence"/>
</dbReference>
<keyword evidence="10" id="KW-1185">Reference proteome</keyword>
<dbReference type="GO" id="GO:0015079">
    <property type="term" value="F:potassium ion transmembrane transporter activity"/>
    <property type="evidence" value="ECO:0007669"/>
    <property type="project" value="InterPro"/>
</dbReference>
<dbReference type="InterPro" id="IPR036291">
    <property type="entry name" value="NAD(P)-bd_dom_sf"/>
</dbReference>
<organism evidence="9 10">
    <name type="scientific">Thermodesulfatator autotrophicus</name>
    <dbReference type="NCBI Taxonomy" id="1795632"/>
    <lineage>
        <taxon>Bacteria</taxon>
        <taxon>Pseudomonadati</taxon>
        <taxon>Thermodesulfobacteriota</taxon>
        <taxon>Thermodesulfobacteria</taxon>
        <taxon>Thermodesulfobacteriales</taxon>
        <taxon>Thermodesulfatatoraceae</taxon>
        <taxon>Thermodesulfatator</taxon>
    </lineage>
</organism>
<keyword evidence="4" id="KW-0630">Potassium</keyword>
<dbReference type="SUPFAM" id="SSF116726">
    <property type="entry name" value="TrkA C-terminal domain-like"/>
    <property type="match status" value="2"/>
</dbReference>
<keyword evidence="5" id="KW-0520">NAD</keyword>
<evidence type="ECO:0000256" key="6">
    <source>
        <dbReference type="ARBA" id="ARBA00023065"/>
    </source>
</evidence>
<feature type="domain" description="RCK C-terminal" evidence="8">
    <location>
        <begin position="369"/>
        <end position="451"/>
    </location>
</feature>
<keyword evidence="6" id="KW-0406">Ion transport</keyword>
<dbReference type="AlphaFoldDB" id="A0A177E7E1"/>
<reference evidence="9 10" key="1">
    <citation type="submission" date="2016-02" db="EMBL/GenBank/DDBJ databases">
        <title>Draft genome sequence of Thermodesulfatator sp. S606.</title>
        <authorList>
            <person name="Lai Q."/>
            <person name="Cao J."/>
            <person name="Dupont S."/>
            <person name="Shao Z."/>
            <person name="Jebbar M."/>
            <person name="Alain K."/>
        </authorList>
    </citation>
    <scope>NUCLEOTIDE SEQUENCE [LARGE SCALE GENOMIC DNA]</scope>
    <source>
        <strain evidence="9 10">S606</strain>
    </source>
</reference>
<dbReference type="NCBIfam" id="NF007031">
    <property type="entry name" value="PRK09496.1-2"/>
    <property type="match status" value="1"/>
</dbReference>
<evidence type="ECO:0000256" key="1">
    <source>
        <dbReference type="ARBA" id="ARBA00017378"/>
    </source>
</evidence>
<dbReference type="InterPro" id="IPR036721">
    <property type="entry name" value="RCK_C_sf"/>
</dbReference>
<evidence type="ECO:0000256" key="2">
    <source>
        <dbReference type="ARBA" id="ARBA00022448"/>
    </source>
</evidence>
<feature type="domain" description="RCK C-terminal" evidence="8">
    <location>
        <begin position="143"/>
        <end position="227"/>
    </location>
</feature>
<evidence type="ECO:0000259" key="7">
    <source>
        <dbReference type="PROSITE" id="PS51201"/>
    </source>
</evidence>
<evidence type="ECO:0000259" key="8">
    <source>
        <dbReference type="PROSITE" id="PS51202"/>
    </source>
</evidence>
<dbReference type="PROSITE" id="PS51202">
    <property type="entry name" value="RCK_C"/>
    <property type="match status" value="2"/>
</dbReference>
<dbReference type="InterPro" id="IPR050721">
    <property type="entry name" value="Trk_Ktr_HKT_K-transport"/>
</dbReference>
<dbReference type="Pfam" id="PF02080">
    <property type="entry name" value="TrkA_C"/>
    <property type="match status" value="2"/>
</dbReference>
<dbReference type="InterPro" id="IPR006036">
    <property type="entry name" value="K_uptake_TrkA"/>
</dbReference>
<feature type="domain" description="RCK N-terminal" evidence="7">
    <location>
        <begin position="232"/>
        <end position="349"/>
    </location>
</feature>
<dbReference type="PROSITE" id="PS51201">
    <property type="entry name" value="RCK_N"/>
    <property type="match status" value="2"/>
</dbReference>
<dbReference type="GO" id="GO:0005886">
    <property type="term" value="C:plasma membrane"/>
    <property type="evidence" value="ECO:0007669"/>
    <property type="project" value="InterPro"/>
</dbReference>
<dbReference type="Gene3D" id="3.40.50.720">
    <property type="entry name" value="NAD(P)-binding Rossmann-like Domain"/>
    <property type="match status" value="2"/>
</dbReference>
<dbReference type="PRINTS" id="PR00335">
    <property type="entry name" value="KUPTAKETRKA"/>
</dbReference>
<dbReference type="EMBL" id="LSFI01000048">
    <property type="protein sequence ID" value="OAG26939.1"/>
    <property type="molecule type" value="Genomic_DNA"/>
</dbReference>
<dbReference type="NCBIfam" id="NF007032">
    <property type="entry name" value="PRK09496.1-4"/>
    <property type="match status" value="1"/>
</dbReference>